<feature type="signal peptide" evidence="3">
    <location>
        <begin position="1"/>
        <end position="19"/>
    </location>
</feature>
<proteinExistence type="predicted"/>
<dbReference type="PANTHER" id="PTHR31284:SF10">
    <property type="entry name" value="ACID PHOSPHATASE-LIKE PROTEIN"/>
    <property type="match status" value="1"/>
</dbReference>
<name>A0A4R2RS48_9BACL</name>
<keyword evidence="5" id="KW-1185">Reference proteome</keyword>
<reference evidence="4 5" key="1">
    <citation type="submission" date="2019-03" db="EMBL/GenBank/DDBJ databases">
        <title>Genomic Encyclopedia of Type Strains, Phase IV (KMG-IV): sequencing the most valuable type-strain genomes for metagenomic binning, comparative biology and taxonomic classification.</title>
        <authorList>
            <person name="Goeker M."/>
        </authorList>
    </citation>
    <scope>NUCLEOTIDE SEQUENCE [LARGE SCALE GENOMIC DNA]</scope>
    <source>
        <strain evidence="4 5">DSM 46831</strain>
    </source>
</reference>
<gene>
    <name evidence="4" type="ORF">EDD57_1512</name>
</gene>
<dbReference type="OrthoDB" id="395856at2"/>
<dbReference type="Proteomes" id="UP000294746">
    <property type="component" value="Unassembled WGS sequence"/>
</dbReference>
<dbReference type="PANTHER" id="PTHR31284">
    <property type="entry name" value="ACID PHOSPHATASE-LIKE PROTEIN"/>
    <property type="match status" value="1"/>
</dbReference>
<dbReference type="AlphaFoldDB" id="A0A4R2RS48"/>
<evidence type="ECO:0000313" key="5">
    <source>
        <dbReference type="Proteomes" id="UP000294746"/>
    </source>
</evidence>
<evidence type="ECO:0000256" key="3">
    <source>
        <dbReference type="SAM" id="SignalP"/>
    </source>
</evidence>
<evidence type="ECO:0000313" key="4">
    <source>
        <dbReference type="EMBL" id="TCP62721.1"/>
    </source>
</evidence>
<sequence>MNRMMKASMVMVLASVSLVGCQTPKQDVKQEKANGVALSEQQVMANVWFQTAGETKALYYQGYNIGKMRLDEALKKKTQKKPAIVLDLDETVLDNSPYQAMTSKEGKKYPDKWDDWIQAAKAEGLPGAVPFLQYANEKGVSIYYISNRKQKNQLEATIKNLKNLGVPQADADHVLLQAENEKGKDERRKKVTAEREIVLFFGDNLSDFQAFDQKNVKDRNQAVEHVRSSFGEKFIVFPNPMYGDWESAVYQYDSKKSDADKDKARKDAMHTFEYNK</sequence>
<feature type="chain" id="PRO_5038852381" evidence="3">
    <location>
        <begin position="20"/>
        <end position="276"/>
    </location>
</feature>
<protein>
    <submittedName>
        <fullName evidence="4">Acid phosphatase</fullName>
    </submittedName>
</protein>
<accession>A0A4R2RS48</accession>
<dbReference type="InterPro" id="IPR023214">
    <property type="entry name" value="HAD_sf"/>
</dbReference>
<keyword evidence="1 3" id="KW-0732">Signal</keyword>
<feature type="region of interest" description="Disordered" evidence="2">
    <location>
        <begin position="254"/>
        <end position="276"/>
    </location>
</feature>
<dbReference type="PIRSF" id="PIRSF019271">
    <property type="entry name" value="Acid_Ptase_C"/>
    <property type="match status" value="1"/>
</dbReference>
<dbReference type="InterPro" id="IPR006423">
    <property type="entry name" value="Lipo_e_P4"/>
</dbReference>
<organism evidence="4 5">
    <name type="scientific">Baia soyae</name>
    <dbReference type="NCBI Taxonomy" id="1544746"/>
    <lineage>
        <taxon>Bacteria</taxon>
        <taxon>Bacillati</taxon>
        <taxon>Bacillota</taxon>
        <taxon>Bacilli</taxon>
        <taxon>Bacillales</taxon>
        <taxon>Thermoactinomycetaceae</taxon>
        <taxon>Baia</taxon>
    </lineage>
</organism>
<dbReference type="RefSeq" id="WP_131849811.1">
    <property type="nucleotide sequence ID" value="NZ_SLXV01000051.1"/>
</dbReference>
<evidence type="ECO:0000256" key="2">
    <source>
        <dbReference type="SAM" id="MobiDB-lite"/>
    </source>
</evidence>
<dbReference type="SFLD" id="SFLDG01125">
    <property type="entry name" value="C1.1:_Acid_Phosphatase_Like"/>
    <property type="match status" value="1"/>
</dbReference>
<dbReference type="Gene3D" id="3.40.50.1000">
    <property type="entry name" value="HAD superfamily/HAD-like"/>
    <property type="match status" value="1"/>
</dbReference>
<dbReference type="EMBL" id="SLXV01000051">
    <property type="protein sequence ID" value="TCP62721.1"/>
    <property type="molecule type" value="Genomic_DNA"/>
</dbReference>
<dbReference type="SFLD" id="SFLDS00003">
    <property type="entry name" value="Haloacid_Dehalogenase"/>
    <property type="match status" value="1"/>
</dbReference>
<dbReference type="InterPro" id="IPR036412">
    <property type="entry name" value="HAD-like_sf"/>
</dbReference>
<dbReference type="CDD" id="cd07534">
    <property type="entry name" value="HAD_CAP"/>
    <property type="match status" value="1"/>
</dbReference>
<comment type="caution">
    <text evidence="4">The sequence shown here is derived from an EMBL/GenBank/DDBJ whole genome shotgun (WGS) entry which is preliminary data.</text>
</comment>
<dbReference type="GO" id="GO:0009279">
    <property type="term" value="C:cell outer membrane"/>
    <property type="evidence" value="ECO:0007669"/>
    <property type="project" value="InterPro"/>
</dbReference>
<dbReference type="SUPFAM" id="SSF56784">
    <property type="entry name" value="HAD-like"/>
    <property type="match status" value="1"/>
</dbReference>
<dbReference type="InterPro" id="IPR005519">
    <property type="entry name" value="Acid_phosphat_B-like"/>
</dbReference>
<dbReference type="NCBIfam" id="TIGR01533">
    <property type="entry name" value="lipo_e_P4"/>
    <property type="match status" value="1"/>
</dbReference>
<dbReference type="PROSITE" id="PS51257">
    <property type="entry name" value="PROKAR_LIPOPROTEIN"/>
    <property type="match status" value="1"/>
</dbReference>
<dbReference type="Pfam" id="PF03767">
    <property type="entry name" value="Acid_phosphat_B"/>
    <property type="match status" value="1"/>
</dbReference>
<evidence type="ECO:0000256" key="1">
    <source>
        <dbReference type="ARBA" id="ARBA00022729"/>
    </source>
</evidence>